<dbReference type="PROSITE" id="PS51118">
    <property type="entry name" value="HTH_HXLR"/>
    <property type="match status" value="1"/>
</dbReference>
<dbReference type="InterPro" id="IPR036390">
    <property type="entry name" value="WH_DNA-bd_sf"/>
</dbReference>
<dbReference type="Gene3D" id="1.10.10.10">
    <property type="entry name" value="Winged helix-like DNA-binding domain superfamily/Winged helix DNA-binding domain"/>
    <property type="match status" value="1"/>
</dbReference>
<keyword evidence="6" id="KW-1185">Reference proteome</keyword>
<keyword evidence="1" id="KW-0805">Transcription regulation</keyword>
<comment type="caution">
    <text evidence="5">The sequence shown here is derived from an EMBL/GenBank/DDBJ whole genome shotgun (WGS) entry which is preliminary data.</text>
</comment>
<dbReference type="EMBL" id="BAAANC010000005">
    <property type="protein sequence ID" value="GAA1560558.1"/>
    <property type="molecule type" value="Genomic_DNA"/>
</dbReference>
<evidence type="ECO:0000256" key="2">
    <source>
        <dbReference type="ARBA" id="ARBA00023125"/>
    </source>
</evidence>
<feature type="domain" description="HTH hxlR-type" evidence="4">
    <location>
        <begin position="21"/>
        <end position="120"/>
    </location>
</feature>
<organism evidence="5 6">
    <name type="scientific">Kribbella lupini</name>
    <dbReference type="NCBI Taxonomy" id="291602"/>
    <lineage>
        <taxon>Bacteria</taxon>
        <taxon>Bacillati</taxon>
        <taxon>Actinomycetota</taxon>
        <taxon>Actinomycetes</taxon>
        <taxon>Propionibacteriales</taxon>
        <taxon>Kribbellaceae</taxon>
        <taxon>Kribbella</taxon>
    </lineage>
</organism>
<dbReference type="SUPFAM" id="SSF46785">
    <property type="entry name" value="Winged helix' DNA-binding domain"/>
    <property type="match status" value="1"/>
</dbReference>
<dbReference type="Proteomes" id="UP001500363">
    <property type="component" value="Unassembled WGS sequence"/>
</dbReference>
<keyword evidence="2" id="KW-0238">DNA-binding</keyword>
<proteinExistence type="predicted"/>
<evidence type="ECO:0000313" key="6">
    <source>
        <dbReference type="Proteomes" id="UP001500363"/>
    </source>
</evidence>
<reference evidence="5 6" key="1">
    <citation type="journal article" date="2019" name="Int. J. Syst. Evol. Microbiol.">
        <title>The Global Catalogue of Microorganisms (GCM) 10K type strain sequencing project: providing services to taxonomists for standard genome sequencing and annotation.</title>
        <authorList>
            <consortium name="The Broad Institute Genomics Platform"/>
            <consortium name="The Broad Institute Genome Sequencing Center for Infectious Disease"/>
            <person name="Wu L."/>
            <person name="Ma J."/>
        </authorList>
    </citation>
    <scope>NUCLEOTIDE SEQUENCE [LARGE SCALE GENOMIC DNA]</scope>
    <source>
        <strain evidence="5 6">JCM 14303</strain>
    </source>
</reference>
<dbReference type="Pfam" id="PF01638">
    <property type="entry name" value="HxlR"/>
    <property type="match status" value="1"/>
</dbReference>
<gene>
    <name evidence="5" type="ORF">GCM10009741_77210</name>
</gene>
<accession>A0ABN2CMF9</accession>
<name>A0ABN2CMF9_9ACTN</name>
<sequence>MTAHLAGRLADRGSEPLGDRCPINVAMQAVGTRSAVLLLREAYYGATRFDDFVDRTGLTEATTAGRLKSLVEVGVLTKVPYQEPGQRRRFEYHLTASGTDLMPVVFGLAQWSNRHQPAAQTITLSHDDCGKPVEIVAECTDGHHLAVDQLTVTA</sequence>
<evidence type="ECO:0000259" key="4">
    <source>
        <dbReference type="PROSITE" id="PS51118"/>
    </source>
</evidence>
<protein>
    <submittedName>
        <fullName evidence="5">Helix-turn-helix domain-containing protein</fullName>
    </submittedName>
</protein>
<dbReference type="PANTHER" id="PTHR33204">
    <property type="entry name" value="TRANSCRIPTIONAL REGULATOR, MARR FAMILY"/>
    <property type="match status" value="1"/>
</dbReference>
<evidence type="ECO:0000256" key="1">
    <source>
        <dbReference type="ARBA" id="ARBA00023015"/>
    </source>
</evidence>
<keyword evidence="3" id="KW-0804">Transcription</keyword>
<dbReference type="PANTHER" id="PTHR33204:SF18">
    <property type="entry name" value="TRANSCRIPTIONAL REGULATORY PROTEIN"/>
    <property type="match status" value="1"/>
</dbReference>
<dbReference type="InterPro" id="IPR002577">
    <property type="entry name" value="HTH_HxlR"/>
</dbReference>
<dbReference type="RefSeq" id="WP_344183361.1">
    <property type="nucleotide sequence ID" value="NZ_BAAANC010000005.1"/>
</dbReference>
<dbReference type="InterPro" id="IPR036388">
    <property type="entry name" value="WH-like_DNA-bd_sf"/>
</dbReference>
<evidence type="ECO:0000256" key="3">
    <source>
        <dbReference type="ARBA" id="ARBA00023163"/>
    </source>
</evidence>
<evidence type="ECO:0000313" key="5">
    <source>
        <dbReference type="EMBL" id="GAA1560558.1"/>
    </source>
</evidence>